<dbReference type="GO" id="GO:0016651">
    <property type="term" value="F:oxidoreductase activity, acting on NAD(P)H"/>
    <property type="evidence" value="ECO:0007669"/>
    <property type="project" value="TreeGrafter"/>
</dbReference>
<dbReference type="SUPFAM" id="SSF51905">
    <property type="entry name" value="FAD/NAD(P)-binding domain"/>
    <property type="match status" value="1"/>
</dbReference>
<dbReference type="InterPro" id="IPR050446">
    <property type="entry name" value="FAD-oxidoreductase/Apoptosis"/>
</dbReference>
<evidence type="ECO:0000313" key="8">
    <source>
        <dbReference type="Proteomes" id="UP000233766"/>
    </source>
</evidence>
<comment type="caution">
    <text evidence="7">The sequence shown here is derived from an EMBL/GenBank/DDBJ whole genome shotgun (WGS) entry which is preliminary data.</text>
</comment>
<gene>
    <name evidence="7" type="ORF">ATK86_0260</name>
</gene>
<dbReference type="PRINTS" id="PR00368">
    <property type="entry name" value="FADPNR"/>
</dbReference>
<evidence type="ECO:0000259" key="5">
    <source>
        <dbReference type="Pfam" id="PF07992"/>
    </source>
</evidence>
<comment type="cofactor">
    <cofactor evidence="1">
        <name>FAD</name>
        <dbReference type="ChEBI" id="CHEBI:57692"/>
    </cofactor>
</comment>
<dbReference type="PANTHER" id="PTHR43557">
    <property type="entry name" value="APOPTOSIS-INDUCING FACTOR 1"/>
    <property type="match status" value="1"/>
</dbReference>
<name>A0A2N3WWM2_9NOCA</name>
<dbReference type="InterPro" id="IPR023753">
    <property type="entry name" value="FAD/NAD-binding_dom"/>
</dbReference>
<feature type="domain" description="Reductase C-terminal" evidence="6">
    <location>
        <begin position="317"/>
        <end position="388"/>
    </location>
</feature>
<dbReference type="Gene3D" id="3.50.50.60">
    <property type="entry name" value="FAD/NAD(P)-binding domain"/>
    <property type="match status" value="2"/>
</dbReference>
<dbReference type="GO" id="GO:0005737">
    <property type="term" value="C:cytoplasm"/>
    <property type="evidence" value="ECO:0007669"/>
    <property type="project" value="TreeGrafter"/>
</dbReference>
<reference evidence="7 8" key="1">
    <citation type="submission" date="2017-12" db="EMBL/GenBank/DDBJ databases">
        <title>Sequencing the genomes of 1000 Actinobacteria strains.</title>
        <authorList>
            <person name="Klenk H.-P."/>
        </authorList>
    </citation>
    <scope>NUCLEOTIDE SEQUENCE [LARGE SCALE GENOMIC DNA]</scope>
    <source>
        <strain evidence="7 8">DSM 44489</strain>
    </source>
</reference>
<dbReference type="InterPro" id="IPR028202">
    <property type="entry name" value="Reductase_C"/>
</dbReference>
<evidence type="ECO:0000313" key="7">
    <source>
        <dbReference type="EMBL" id="PKV98250.1"/>
    </source>
</evidence>
<evidence type="ECO:0000259" key="6">
    <source>
        <dbReference type="Pfam" id="PF14759"/>
    </source>
</evidence>
<feature type="domain" description="FAD/NAD(P)-binding" evidence="5">
    <location>
        <begin position="4"/>
        <end position="298"/>
    </location>
</feature>
<sequence length="397" mass="41175">MSGRIVIAGTGVAGATAAQTLRREGYTGEIVLVGAEPDLPYRRPAVSKELLAGTTPFQRAVLKPVKFWADNAIDLRPATLVRAIDTDSATVRLSTGEVLGYDSLLLATGATARTIDTASTRAHTLRRQSDVVALQAAIDVGGSLLIIGGGLIGCEVAATARGLGAEVTLLNAGPGLLDRVVPPTVSDLVRDIHIQHGVVVENSVTTTQLVDTAAGVTATATDGRTFTAAAALVAIGSVPDTALAESAGIAVNDGIIIDQHYRTSAPAVFAAGDATTAFNPRRGEFERGQHWNTAMADGAAAAKAILGHPAAPAEIPWGWTDQHGLSMQFAGWLHPHDDLIVDGAPNSRDFLAIALHDGHPVGAVAMARPRELRATRTLIAAGEPWSPNRSLAVVRAR</sequence>
<dbReference type="OrthoDB" id="3568330at2"/>
<dbReference type="SUPFAM" id="SSF55424">
    <property type="entry name" value="FAD/NAD-linked reductases, dimerisation (C-terminal) domain"/>
    <property type="match status" value="1"/>
</dbReference>
<accession>A0A2N3WWM2</accession>
<dbReference type="InterPro" id="IPR016156">
    <property type="entry name" value="FAD/NAD-linked_Rdtase_dimer_sf"/>
</dbReference>
<dbReference type="Proteomes" id="UP000233766">
    <property type="component" value="Unassembled WGS sequence"/>
</dbReference>
<keyword evidence="4" id="KW-0560">Oxidoreductase</keyword>
<dbReference type="AlphaFoldDB" id="A0A2N3WWM2"/>
<dbReference type="Pfam" id="PF07992">
    <property type="entry name" value="Pyr_redox_2"/>
    <property type="match status" value="1"/>
</dbReference>
<proteinExistence type="predicted"/>
<dbReference type="Pfam" id="PF14759">
    <property type="entry name" value="Reductase_C"/>
    <property type="match status" value="1"/>
</dbReference>
<keyword evidence="2" id="KW-0285">Flavoprotein</keyword>
<protein>
    <submittedName>
        <fullName evidence="7">NADPH-dependent 2,4-dienoyl-CoA reductase/sulfur reductase-like enzyme</fullName>
    </submittedName>
</protein>
<dbReference type="Gene3D" id="3.30.390.30">
    <property type="match status" value="1"/>
</dbReference>
<dbReference type="RefSeq" id="WP_101462746.1">
    <property type="nucleotide sequence ID" value="NZ_PJMW01000001.1"/>
</dbReference>
<dbReference type="PANTHER" id="PTHR43557:SF2">
    <property type="entry name" value="RIESKE DOMAIN-CONTAINING PROTEIN-RELATED"/>
    <property type="match status" value="1"/>
</dbReference>
<organism evidence="7 8">
    <name type="scientific">Nocardia fluminea</name>
    <dbReference type="NCBI Taxonomy" id="134984"/>
    <lineage>
        <taxon>Bacteria</taxon>
        <taxon>Bacillati</taxon>
        <taxon>Actinomycetota</taxon>
        <taxon>Actinomycetes</taxon>
        <taxon>Mycobacteriales</taxon>
        <taxon>Nocardiaceae</taxon>
        <taxon>Nocardia</taxon>
    </lineage>
</organism>
<keyword evidence="8" id="KW-1185">Reference proteome</keyword>
<evidence type="ECO:0000256" key="4">
    <source>
        <dbReference type="ARBA" id="ARBA00023002"/>
    </source>
</evidence>
<keyword evidence="3" id="KW-0274">FAD</keyword>
<evidence type="ECO:0000256" key="3">
    <source>
        <dbReference type="ARBA" id="ARBA00022827"/>
    </source>
</evidence>
<dbReference type="InterPro" id="IPR036188">
    <property type="entry name" value="FAD/NAD-bd_sf"/>
</dbReference>
<evidence type="ECO:0000256" key="1">
    <source>
        <dbReference type="ARBA" id="ARBA00001974"/>
    </source>
</evidence>
<evidence type="ECO:0000256" key="2">
    <source>
        <dbReference type="ARBA" id="ARBA00022630"/>
    </source>
</evidence>
<dbReference type="EMBL" id="PJMW01000001">
    <property type="protein sequence ID" value="PKV98250.1"/>
    <property type="molecule type" value="Genomic_DNA"/>
</dbReference>
<dbReference type="PRINTS" id="PR00411">
    <property type="entry name" value="PNDRDTASEI"/>
</dbReference>